<comment type="subcellular location">
    <subcellularLocation>
        <location evidence="1">Cell membrane</location>
        <topology evidence="1">Multi-pass membrane protein</topology>
    </subcellularLocation>
</comment>
<dbReference type="SUPFAM" id="SSF52540">
    <property type="entry name" value="P-loop containing nucleoside triphosphate hydrolases"/>
    <property type="match status" value="1"/>
</dbReference>
<dbReference type="Gene3D" id="1.20.1560.10">
    <property type="entry name" value="ABC transporter type 1, transmembrane domain"/>
    <property type="match status" value="1"/>
</dbReference>
<dbReference type="PANTHER" id="PTHR24221">
    <property type="entry name" value="ATP-BINDING CASSETTE SUB-FAMILY B"/>
    <property type="match status" value="1"/>
</dbReference>
<evidence type="ECO:0000256" key="3">
    <source>
        <dbReference type="ARBA" id="ARBA00022692"/>
    </source>
</evidence>
<dbReference type="RefSeq" id="WP_094831559.1">
    <property type="nucleotide sequence ID" value="NZ_NEVR01000002.1"/>
</dbReference>
<feature type="transmembrane region" description="Helical" evidence="8">
    <location>
        <begin position="182"/>
        <end position="204"/>
    </location>
</feature>
<evidence type="ECO:0000256" key="6">
    <source>
        <dbReference type="ARBA" id="ARBA00022989"/>
    </source>
</evidence>
<protein>
    <submittedName>
        <fullName evidence="11">ABC transporter</fullName>
    </submittedName>
</protein>
<keyword evidence="6 8" id="KW-1133">Transmembrane helix</keyword>
<evidence type="ECO:0000313" key="12">
    <source>
        <dbReference type="Proteomes" id="UP000216354"/>
    </source>
</evidence>
<accession>A0ABX4F3H2</accession>
<feature type="transmembrane region" description="Helical" evidence="8">
    <location>
        <begin position="258"/>
        <end position="281"/>
    </location>
</feature>
<dbReference type="Pfam" id="PF00664">
    <property type="entry name" value="ABC_membrane"/>
    <property type="match status" value="1"/>
</dbReference>
<reference evidence="11 12" key="1">
    <citation type="submission" date="2017-05" db="EMBL/GenBank/DDBJ databases">
        <title>Complete and WGS of Bordetella genogroups.</title>
        <authorList>
            <person name="Spilker T."/>
            <person name="Lipuma J."/>
        </authorList>
    </citation>
    <scope>NUCLEOTIDE SEQUENCE [LARGE SCALE GENOMIC DNA]</scope>
    <source>
        <strain evidence="11 12">AU9795</strain>
    </source>
</reference>
<dbReference type="SMART" id="SM00382">
    <property type="entry name" value="AAA"/>
    <property type="match status" value="1"/>
</dbReference>
<evidence type="ECO:0000256" key="8">
    <source>
        <dbReference type="SAM" id="Phobius"/>
    </source>
</evidence>
<evidence type="ECO:0000259" key="9">
    <source>
        <dbReference type="PROSITE" id="PS50893"/>
    </source>
</evidence>
<organism evidence="11 12">
    <name type="scientific">Bordetella genomosp. 1</name>
    <dbReference type="NCBI Taxonomy" id="1395607"/>
    <lineage>
        <taxon>Bacteria</taxon>
        <taxon>Pseudomonadati</taxon>
        <taxon>Pseudomonadota</taxon>
        <taxon>Betaproteobacteria</taxon>
        <taxon>Burkholderiales</taxon>
        <taxon>Alcaligenaceae</taxon>
        <taxon>Bordetella</taxon>
    </lineage>
</organism>
<dbReference type="InterPro" id="IPR011527">
    <property type="entry name" value="ABC1_TM_dom"/>
</dbReference>
<dbReference type="InterPro" id="IPR027417">
    <property type="entry name" value="P-loop_NTPase"/>
</dbReference>
<evidence type="ECO:0000256" key="7">
    <source>
        <dbReference type="ARBA" id="ARBA00023136"/>
    </source>
</evidence>
<evidence type="ECO:0000256" key="2">
    <source>
        <dbReference type="ARBA" id="ARBA00022475"/>
    </source>
</evidence>
<evidence type="ECO:0000256" key="4">
    <source>
        <dbReference type="ARBA" id="ARBA00022741"/>
    </source>
</evidence>
<keyword evidence="2" id="KW-1003">Cell membrane</keyword>
<feature type="domain" description="ABC transporter" evidence="9">
    <location>
        <begin position="464"/>
        <end position="699"/>
    </location>
</feature>
<evidence type="ECO:0000256" key="5">
    <source>
        <dbReference type="ARBA" id="ARBA00022840"/>
    </source>
</evidence>
<feature type="transmembrane region" description="Helical" evidence="8">
    <location>
        <begin position="382"/>
        <end position="407"/>
    </location>
</feature>
<keyword evidence="12" id="KW-1185">Reference proteome</keyword>
<sequence length="707" mass="76453">MNSTPDSSSPLFLALMRLAALQRESVDALALQQAAHEAQAAPDARQALARLAGALRVRAPRWRASPDEASLPALIAAPDGQWGLLRARDAAGQWVSEWFDAATQKWYERASPALPGERYATLRLTPAYSAAQSAVLRLVLAEVLSHRGLLLEAAVGGLVLAAISVLVSFYSMQVYDRVIPTAAYQTLLVLTLGVAVAVLIEYVGKRLRSGLYERVIDAVDQRLARVVYLRFLSVRLDQLPPGVGSLASQLRGYESVRAFLTTLLSQTVVDVPFALLFLGVIALISPWLALIPLVFLVLSLSMALWHAGRVRQLMMRGTAASNLRIGLLVETVEGAEIIKSGQGGWRMLGRWLGATDEARDIDLQMRHLNELAQYRAAAMQQLAYAGIVAGGAWLASQAVITMGAVIACSILSGRILTPITQLGAQISGWANVRASLQGLDQIWRLHDDHHGQEPVCVDTIRGDYRFEQVRMSLRGRVVLDVPGLSVRAGEKVGVIGPVGAGKTTLLRLFSGMYRASEGRILLDDVDIGHLSKPLLAEHVGYLPQEGRLLSGTLRDNLILGLLDPGDEAILAAAVATGLFPAVIAPHPRGLQQEISEGGAGLSGGQRQLVNLTRVFLRKPRVWLLDEPTASLDRDTERGVIAALQRALRPDDTLILISHKPELLRLVDRLVMVAHHQIVASGPRDAVIEKLQAEARKAAPAVPQAMTT</sequence>
<evidence type="ECO:0000256" key="1">
    <source>
        <dbReference type="ARBA" id="ARBA00004651"/>
    </source>
</evidence>
<evidence type="ECO:0000259" key="10">
    <source>
        <dbReference type="PROSITE" id="PS50929"/>
    </source>
</evidence>
<dbReference type="PROSITE" id="PS50929">
    <property type="entry name" value="ABC_TM1F"/>
    <property type="match status" value="1"/>
</dbReference>
<dbReference type="SUPFAM" id="SSF90123">
    <property type="entry name" value="ABC transporter transmembrane region"/>
    <property type="match status" value="1"/>
</dbReference>
<feature type="transmembrane region" description="Helical" evidence="8">
    <location>
        <begin position="287"/>
        <end position="307"/>
    </location>
</feature>
<dbReference type="Gene3D" id="3.40.50.300">
    <property type="entry name" value="P-loop containing nucleotide triphosphate hydrolases"/>
    <property type="match status" value="1"/>
</dbReference>
<proteinExistence type="predicted"/>
<dbReference type="PANTHER" id="PTHR24221:SF248">
    <property type="entry name" value="ABC TRANSPORTER TRANSMEMBRANE REGION"/>
    <property type="match status" value="1"/>
</dbReference>
<dbReference type="InterPro" id="IPR003439">
    <property type="entry name" value="ABC_transporter-like_ATP-bd"/>
</dbReference>
<keyword evidence="7 8" id="KW-0472">Membrane</keyword>
<keyword evidence="4" id="KW-0547">Nucleotide-binding</keyword>
<dbReference type="Proteomes" id="UP000216354">
    <property type="component" value="Unassembled WGS sequence"/>
</dbReference>
<dbReference type="EMBL" id="NEVR01000002">
    <property type="protein sequence ID" value="OZI65614.1"/>
    <property type="molecule type" value="Genomic_DNA"/>
</dbReference>
<feature type="domain" description="ABC transmembrane type-1" evidence="10">
    <location>
        <begin position="153"/>
        <end position="431"/>
    </location>
</feature>
<feature type="transmembrane region" description="Helical" evidence="8">
    <location>
        <begin position="149"/>
        <end position="170"/>
    </location>
</feature>
<dbReference type="InterPro" id="IPR039421">
    <property type="entry name" value="Type_1_exporter"/>
</dbReference>
<evidence type="ECO:0000313" key="11">
    <source>
        <dbReference type="EMBL" id="OZI65614.1"/>
    </source>
</evidence>
<dbReference type="PROSITE" id="PS50893">
    <property type="entry name" value="ABC_TRANSPORTER_2"/>
    <property type="match status" value="1"/>
</dbReference>
<name>A0ABX4F3H2_9BORD</name>
<dbReference type="InterPro" id="IPR003593">
    <property type="entry name" value="AAA+_ATPase"/>
</dbReference>
<keyword evidence="3 8" id="KW-0812">Transmembrane</keyword>
<gene>
    <name evidence="11" type="ORF">CAL27_11345</name>
</gene>
<dbReference type="InterPro" id="IPR036640">
    <property type="entry name" value="ABC1_TM_sf"/>
</dbReference>
<keyword evidence="5" id="KW-0067">ATP-binding</keyword>
<comment type="caution">
    <text evidence="11">The sequence shown here is derived from an EMBL/GenBank/DDBJ whole genome shotgun (WGS) entry which is preliminary data.</text>
</comment>
<dbReference type="Pfam" id="PF00005">
    <property type="entry name" value="ABC_tran"/>
    <property type="match status" value="1"/>
</dbReference>